<evidence type="ECO:0000256" key="1">
    <source>
        <dbReference type="SAM" id="Phobius"/>
    </source>
</evidence>
<accession>A0A182EYA7</accession>
<proteinExistence type="predicted"/>
<evidence type="ECO:0000313" key="2">
    <source>
        <dbReference type="EMBL" id="VDN00596.1"/>
    </source>
</evidence>
<dbReference type="AlphaFoldDB" id="A0A182EYA7"/>
<sequence>MTASDSNWGILANWSRFGTNLVFPYINCVLHGMLLLLRAYTVRLTALSDASTKTCISETCMH</sequence>
<keyword evidence="1" id="KW-1133">Transmembrane helix</keyword>
<dbReference type="Proteomes" id="UP000271087">
    <property type="component" value="Unassembled WGS sequence"/>
</dbReference>
<protein>
    <submittedName>
        <fullName evidence="4">G_PROTEIN_RECEP_F1_2 domain-containing protein</fullName>
    </submittedName>
</protein>
<keyword evidence="1" id="KW-0812">Transmembrane</keyword>
<evidence type="ECO:0000313" key="3">
    <source>
        <dbReference type="Proteomes" id="UP000271087"/>
    </source>
</evidence>
<dbReference type="EMBL" id="UYRW01013831">
    <property type="protein sequence ID" value="VDN00596.1"/>
    <property type="molecule type" value="Genomic_DNA"/>
</dbReference>
<organism evidence="4">
    <name type="scientific">Onchocerca ochengi</name>
    <name type="common">Filarial nematode worm</name>
    <dbReference type="NCBI Taxonomy" id="42157"/>
    <lineage>
        <taxon>Eukaryota</taxon>
        <taxon>Metazoa</taxon>
        <taxon>Ecdysozoa</taxon>
        <taxon>Nematoda</taxon>
        <taxon>Chromadorea</taxon>
        <taxon>Rhabditida</taxon>
        <taxon>Spirurina</taxon>
        <taxon>Spiruromorpha</taxon>
        <taxon>Filarioidea</taxon>
        <taxon>Onchocercidae</taxon>
        <taxon>Onchocerca</taxon>
    </lineage>
</organism>
<keyword evidence="3" id="KW-1185">Reference proteome</keyword>
<feature type="transmembrane region" description="Helical" evidence="1">
    <location>
        <begin position="22"/>
        <end position="40"/>
    </location>
</feature>
<dbReference type="OrthoDB" id="10625104at2759"/>
<evidence type="ECO:0000313" key="4">
    <source>
        <dbReference type="WBParaSite" id="nOo.2.0.1.t13163-RA"/>
    </source>
</evidence>
<dbReference type="WBParaSite" id="nOo.2.0.1.t13163-RA">
    <property type="protein sequence ID" value="nOo.2.0.1.t13163-RA"/>
    <property type="gene ID" value="nOo.2.0.1.g13163"/>
</dbReference>
<gene>
    <name evidence="2" type="ORF">NOO_LOCUS13163</name>
</gene>
<reference evidence="2 3" key="2">
    <citation type="submission" date="2018-08" db="EMBL/GenBank/DDBJ databases">
        <authorList>
            <person name="Laetsch R D."/>
            <person name="Stevens L."/>
            <person name="Kumar S."/>
            <person name="Blaxter L. M."/>
        </authorList>
    </citation>
    <scope>NUCLEOTIDE SEQUENCE [LARGE SCALE GENOMIC DNA]</scope>
</reference>
<name>A0A182EYA7_ONCOC</name>
<keyword evidence="1" id="KW-0472">Membrane</keyword>
<reference evidence="4" key="1">
    <citation type="submission" date="2016-06" db="UniProtKB">
        <authorList>
            <consortium name="WormBaseParasite"/>
        </authorList>
    </citation>
    <scope>IDENTIFICATION</scope>
</reference>